<dbReference type="PROSITE" id="PS50871">
    <property type="entry name" value="C1Q"/>
    <property type="match status" value="1"/>
</dbReference>
<dbReference type="InterPro" id="IPR008983">
    <property type="entry name" value="Tumour_necrosis_fac-like_dom"/>
</dbReference>
<feature type="domain" description="C1q" evidence="5">
    <location>
        <begin position="43"/>
        <end position="182"/>
    </location>
</feature>
<feature type="chain" id="PRO_5017265102" description="C1q domain-containing protein" evidence="4">
    <location>
        <begin position="21"/>
        <end position="182"/>
    </location>
</feature>
<dbReference type="InterPro" id="IPR001073">
    <property type="entry name" value="C1q_dom"/>
</dbReference>
<organism evidence="6 7">
    <name type="scientific">Periophthalmus magnuspinnatus</name>
    <dbReference type="NCBI Taxonomy" id="409849"/>
    <lineage>
        <taxon>Eukaryota</taxon>
        <taxon>Metazoa</taxon>
        <taxon>Chordata</taxon>
        <taxon>Craniata</taxon>
        <taxon>Vertebrata</taxon>
        <taxon>Euteleostomi</taxon>
        <taxon>Actinopterygii</taxon>
        <taxon>Neopterygii</taxon>
        <taxon>Teleostei</taxon>
        <taxon>Neoteleostei</taxon>
        <taxon>Acanthomorphata</taxon>
        <taxon>Gobiaria</taxon>
        <taxon>Gobiiformes</taxon>
        <taxon>Gobioidei</taxon>
        <taxon>Gobiidae</taxon>
        <taxon>Oxudercinae</taxon>
        <taxon>Periophthalmus</taxon>
    </lineage>
</organism>
<evidence type="ECO:0000313" key="7">
    <source>
        <dbReference type="Proteomes" id="UP000261520"/>
    </source>
</evidence>
<feature type="signal peptide" evidence="4">
    <location>
        <begin position="1"/>
        <end position="20"/>
    </location>
</feature>
<accession>A0A3B4A4K3</accession>
<dbReference type="PANTHER" id="PTHR22923">
    <property type="entry name" value="CEREBELLIN-RELATED"/>
    <property type="match status" value="1"/>
</dbReference>
<dbReference type="GO" id="GO:0005576">
    <property type="term" value="C:extracellular region"/>
    <property type="evidence" value="ECO:0007669"/>
    <property type="project" value="UniProtKB-SubCell"/>
</dbReference>
<comment type="subcellular location">
    <subcellularLocation>
        <location evidence="1">Secreted</location>
    </subcellularLocation>
</comment>
<dbReference type="SUPFAM" id="SSF49842">
    <property type="entry name" value="TNF-like"/>
    <property type="match status" value="1"/>
</dbReference>
<dbReference type="Gene3D" id="2.60.120.40">
    <property type="match status" value="1"/>
</dbReference>
<dbReference type="Pfam" id="PF00386">
    <property type="entry name" value="C1q"/>
    <property type="match status" value="1"/>
</dbReference>
<sequence>MDHTCVFLLVALASLLSVQGGPTLDVQTELQTLRSMIENCQTENKGKLAFSATLLNSADSQTLGPYNVETTLVYKHVFTNVGNAYNSITGIFTAPVKGAYHFVFFALNNRPTSAEAYLKKNGEAVLMAHETQSYGAGTAGNAVTLILEVGDTVYVTLPANTQLYDNHHRHNTFSGHLLFKLY</sequence>
<keyword evidence="2" id="KW-0964">Secreted</keyword>
<reference evidence="6" key="1">
    <citation type="submission" date="2025-08" db="UniProtKB">
        <authorList>
            <consortium name="Ensembl"/>
        </authorList>
    </citation>
    <scope>IDENTIFICATION</scope>
</reference>
<name>A0A3B4A4K3_9GOBI</name>
<evidence type="ECO:0000313" key="6">
    <source>
        <dbReference type="Ensembl" id="ENSPMGP00000011559.1"/>
    </source>
</evidence>
<dbReference type="SMART" id="SM00110">
    <property type="entry name" value="C1Q"/>
    <property type="match status" value="1"/>
</dbReference>
<reference evidence="6" key="2">
    <citation type="submission" date="2025-09" db="UniProtKB">
        <authorList>
            <consortium name="Ensembl"/>
        </authorList>
    </citation>
    <scope>IDENTIFICATION</scope>
</reference>
<dbReference type="Ensembl" id="ENSPMGT00000012342.1">
    <property type="protein sequence ID" value="ENSPMGP00000011559.1"/>
    <property type="gene ID" value="ENSPMGG00000009578.1"/>
</dbReference>
<dbReference type="Proteomes" id="UP000261520">
    <property type="component" value="Unplaced"/>
</dbReference>
<dbReference type="AlphaFoldDB" id="A0A3B4A4K3"/>
<evidence type="ECO:0000256" key="3">
    <source>
        <dbReference type="ARBA" id="ARBA00022729"/>
    </source>
</evidence>
<keyword evidence="3 4" id="KW-0732">Signal</keyword>
<evidence type="ECO:0000256" key="1">
    <source>
        <dbReference type="ARBA" id="ARBA00004613"/>
    </source>
</evidence>
<dbReference type="InterPro" id="IPR050822">
    <property type="entry name" value="Cerebellin_Synaptic_Org"/>
</dbReference>
<proteinExistence type="predicted"/>
<dbReference type="PANTHER" id="PTHR22923:SF102">
    <property type="entry name" value="CEREBELLIN 13-RELATED"/>
    <property type="match status" value="1"/>
</dbReference>
<evidence type="ECO:0000256" key="4">
    <source>
        <dbReference type="SAM" id="SignalP"/>
    </source>
</evidence>
<dbReference type="PRINTS" id="PR00007">
    <property type="entry name" value="COMPLEMNTC1Q"/>
</dbReference>
<evidence type="ECO:0000256" key="2">
    <source>
        <dbReference type="ARBA" id="ARBA00022525"/>
    </source>
</evidence>
<keyword evidence="7" id="KW-1185">Reference proteome</keyword>
<protein>
    <recommendedName>
        <fullName evidence="5">C1q domain-containing protein</fullName>
    </recommendedName>
</protein>
<evidence type="ECO:0000259" key="5">
    <source>
        <dbReference type="PROSITE" id="PS50871"/>
    </source>
</evidence>